<accession>A0ABP4S7X6</accession>
<keyword evidence="2" id="KW-1185">Reference proteome</keyword>
<comment type="caution">
    <text evidence="1">The sequence shown here is derived from an EMBL/GenBank/DDBJ whole genome shotgun (WGS) entry which is preliminary data.</text>
</comment>
<gene>
    <name evidence="1" type="ORF">GCM10009745_09010</name>
</gene>
<evidence type="ECO:0000313" key="2">
    <source>
        <dbReference type="Proteomes" id="UP001500280"/>
    </source>
</evidence>
<dbReference type="EMBL" id="BAAANF010000002">
    <property type="protein sequence ID" value="GAA1668782.1"/>
    <property type="molecule type" value="Genomic_DNA"/>
</dbReference>
<sequence length="79" mass="8708">MSTPKEDLHALVDEIPDDAAAELLPDVSAIVRRRLELRRRNAGGHRSWPPSWFAAGAGSSPDVAARSEEILRDEFGQRS</sequence>
<name>A0ABP4S7X6_9ACTN</name>
<dbReference type="Proteomes" id="UP001500280">
    <property type="component" value="Unassembled WGS sequence"/>
</dbReference>
<organism evidence="1 2">
    <name type="scientific">Kribbella yunnanensis</name>
    <dbReference type="NCBI Taxonomy" id="190194"/>
    <lineage>
        <taxon>Bacteria</taxon>
        <taxon>Bacillati</taxon>
        <taxon>Actinomycetota</taxon>
        <taxon>Actinomycetes</taxon>
        <taxon>Propionibacteriales</taxon>
        <taxon>Kribbellaceae</taxon>
        <taxon>Kribbella</taxon>
    </lineage>
</organism>
<reference evidence="2" key="1">
    <citation type="journal article" date="2019" name="Int. J. Syst. Evol. Microbiol.">
        <title>The Global Catalogue of Microorganisms (GCM) 10K type strain sequencing project: providing services to taxonomists for standard genome sequencing and annotation.</title>
        <authorList>
            <consortium name="The Broad Institute Genomics Platform"/>
            <consortium name="The Broad Institute Genome Sequencing Center for Infectious Disease"/>
            <person name="Wu L."/>
            <person name="Ma J."/>
        </authorList>
    </citation>
    <scope>NUCLEOTIDE SEQUENCE [LARGE SCALE GENOMIC DNA]</scope>
    <source>
        <strain evidence="2">JCM 14307</strain>
    </source>
</reference>
<evidence type="ECO:0000313" key="1">
    <source>
        <dbReference type="EMBL" id="GAA1668782.1"/>
    </source>
</evidence>
<protein>
    <submittedName>
        <fullName evidence="1">Uncharacterized protein</fullName>
    </submittedName>
</protein>
<dbReference type="RefSeq" id="WP_344145409.1">
    <property type="nucleotide sequence ID" value="NZ_BAAANF010000002.1"/>
</dbReference>
<proteinExistence type="predicted"/>